<dbReference type="InterPro" id="IPR016040">
    <property type="entry name" value="NAD(P)-bd_dom"/>
</dbReference>
<evidence type="ECO:0000256" key="2">
    <source>
        <dbReference type="ARBA" id="ARBA00023276"/>
    </source>
</evidence>
<dbReference type="KEGG" id="enn:FRE64_02290"/>
<dbReference type="GO" id="GO:0009523">
    <property type="term" value="C:photosystem II"/>
    <property type="evidence" value="ECO:0007669"/>
    <property type="project" value="UniProtKB-KW"/>
</dbReference>
<keyword evidence="5" id="KW-1185">Reference proteome</keyword>
<dbReference type="EMBL" id="CP042326">
    <property type="protein sequence ID" value="QDZ38870.1"/>
    <property type="molecule type" value="Genomic_DNA"/>
</dbReference>
<gene>
    <name evidence="4" type="ORF">FRE64_02290</name>
</gene>
<evidence type="ECO:0000313" key="5">
    <source>
        <dbReference type="Proteomes" id="UP000318453"/>
    </source>
</evidence>
<dbReference type="OrthoDB" id="504564at2"/>
<accession>A0A5B8NKI8</accession>
<dbReference type="CDD" id="cd05243">
    <property type="entry name" value="SDR_a5"/>
    <property type="match status" value="1"/>
</dbReference>
<keyword evidence="1" id="KW-0602">Photosynthesis</keyword>
<evidence type="ECO:0000313" key="4">
    <source>
        <dbReference type="EMBL" id="QDZ38870.1"/>
    </source>
</evidence>
<dbReference type="RefSeq" id="WP_146294481.1">
    <property type="nucleotide sequence ID" value="NZ_CP042326.1"/>
</dbReference>
<proteinExistence type="predicted"/>
<dbReference type="PANTHER" id="PTHR47128">
    <property type="match status" value="1"/>
</dbReference>
<keyword evidence="2" id="KW-0604">Photosystem II</keyword>
<evidence type="ECO:0000256" key="1">
    <source>
        <dbReference type="ARBA" id="ARBA00022531"/>
    </source>
</evidence>
<dbReference type="Gene3D" id="3.40.50.720">
    <property type="entry name" value="NAD(P)-binding Rossmann-like Domain"/>
    <property type="match status" value="1"/>
</dbReference>
<dbReference type="SUPFAM" id="SSF51735">
    <property type="entry name" value="NAD(P)-binding Rossmann-fold domains"/>
    <property type="match status" value="1"/>
</dbReference>
<evidence type="ECO:0000259" key="3">
    <source>
        <dbReference type="Pfam" id="PF13460"/>
    </source>
</evidence>
<dbReference type="InterPro" id="IPR044256">
    <property type="entry name" value="HCF244-like"/>
</dbReference>
<dbReference type="GO" id="GO:0015979">
    <property type="term" value="P:photosynthesis"/>
    <property type="evidence" value="ECO:0007669"/>
    <property type="project" value="UniProtKB-KW"/>
</dbReference>
<sequence>MFLVTGATGQIGKRIVRFLREDEQPTRAFVRLDSNYRDLEQRGAEIFIGDLTLEKDIAKACEGVRYVISAHGSGGKAQALDYRANIELIDHAKAQGVEHFVFISVLGAQRGYEDSPTFKAKREVEKYLQSSGLNYTILQPAGLASNLLPLAERFRDTGFYLIIGDPQNRTSIVSSDDVAKIAIKAATTEEAKNKTFPVGGPEILKREEIPEIFGRVFNREPLTVTVPLFLLDTVREGIGFFDPQTQKSLGTLRTLSANEFFCTEAEVNQVETTFNMKMESLESFTTRYLGT</sequence>
<reference evidence="4" key="1">
    <citation type="submission" date="2019-08" db="EMBL/GenBank/DDBJ databases">
        <title>Carotenoids and Carotenoid Binding Proteins in the Halophilic Cyanobacterium Euhalothece sp. ZM00.</title>
        <authorList>
            <person name="Cho S.M."/>
            <person name="Song J.Y."/>
            <person name="Park Y.-I."/>
        </authorList>
    </citation>
    <scope>NUCLEOTIDE SEQUENCE [LARGE SCALE GENOMIC DNA]</scope>
    <source>
        <strain evidence="4">Z-M001</strain>
    </source>
</reference>
<organism evidence="4 5">
    <name type="scientific">Euhalothece natronophila Z-M001</name>
    <dbReference type="NCBI Taxonomy" id="522448"/>
    <lineage>
        <taxon>Bacteria</taxon>
        <taxon>Bacillati</taxon>
        <taxon>Cyanobacteriota</taxon>
        <taxon>Cyanophyceae</taxon>
        <taxon>Oscillatoriophycideae</taxon>
        <taxon>Chroococcales</taxon>
        <taxon>Halothecacae</taxon>
        <taxon>Halothece cluster</taxon>
        <taxon>Euhalothece</taxon>
    </lineage>
</organism>
<dbReference type="Proteomes" id="UP000318453">
    <property type="component" value="Chromosome"/>
</dbReference>
<dbReference type="PANTHER" id="PTHR47128:SF2">
    <property type="entry name" value="PROTEIN HIGH CHLOROPHYLL FLUORESCENCE PHENOTYPE 244, CHLOROPLASTIC"/>
    <property type="match status" value="1"/>
</dbReference>
<feature type="domain" description="NAD(P)-binding" evidence="3">
    <location>
        <begin position="6"/>
        <end position="187"/>
    </location>
</feature>
<dbReference type="Pfam" id="PF13460">
    <property type="entry name" value="NAD_binding_10"/>
    <property type="match status" value="1"/>
</dbReference>
<dbReference type="AlphaFoldDB" id="A0A5B8NKI8"/>
<dbReference type="InterPro" id="IPR036291">
    <property type="entry name" value="NAD(P)-bd_dom_sf"/>
</dbReference>
<name>A0A5B8NKI8_9CHRO</name>
<protein>
    <submittedName>
        <fullName evidence="4">SDR family oxidoreductase</fullName>
    </submittedName>
</protein>